<feature type="compositionally biased region" description="Basic and acidic residues" evidence="1">
    <location>
        <begin position="1"/>
        <end position="12"/>
    </location>
</feature>
<evidence type="ECO:0000256" key="1">
    <source>
        <dbReference type="SAM" id="MobiDB-lite"/>
    </source>
</evidence>
<comment type="caution">
    <text evidence="3">The sequence shown here is derived from an EMBL/GenBank/DDBJ whole genome shotgun (WGS) entry which is preliminary data.</text>
</comment>
<protein>
    <submittedName>
        <fullName evidence="3">Uncharacterized protein</fullName>
    </submittedName>
</protein>
<name>A0A4Q5N0F5_9MICO</name>
<evidence type="ECO:0000256" key="2">
    <source>
        <dbReference type="SAM" id="Phobius"/>
    </source>
</evidence>
<feature type="region of interest" description="Disordered" evidence="1">
    <location>
        <begin position="1"/>
        <end position="94"/>
    </location>
</feature>
<gene>
    <name evidence="3" type="ORF">EUA98_07875</name>
</gene>
<evidence type="ECO:0000313" key="4">
    <source>
        <dbReference type="Proteomes" id="UP000293764"/>
    </source>
</evidence>
<keyword evidence="2" id="KW-0472">Membrane</keyword>
<accession>A0A4Q5N0F5</accession>
<feature type="region of interest" description="Disordered" evidence="1">
    <location>
        <begin position="116"/>
        <end position="187"/>
    </location>
</feature>
<feature type="compositionally biased region" description="Low complexity" evidence="1">
    <location>
        <begin position="19"/>
        <end position="47"/>
    </location>
</feature>
<organism evidence="3 4">
    <name type="scientific">Pengzhenrongella frigida</name>
    <dbReference type="NCBI Taxonomy" id="1259133"/>
    <lineage>
        <taxon>Bacteria</taxon>
        <taxon>Bacillati</taxon>
        <taxon>Actinomycetota</taxon>
        <taxon>Actinomycetes</taxon>
        <taxon>Micrococcales</taxon>
        <taxon>Pengzhenrongella</taxon>
    </lineage>
</organism>
<sequence>MTDSSGPRRDEPQVPQPPSTTSQDPTRPLPKATTPVPAQPPVAAQTPMPSQAPGASYPPGFEPGAESASAGSDAGAVRQEGVPARPSAKERVARRPVLAGFAGGVLIALLGFGGGFAVGHAVDGDGDGDGGRIAMEGGDRPAFGEGGPGGRLDQDGERGDQDGDQDGDRLSPDGLPTPTDENPDTDT</sequence>
<keyword evidence="2" id="KW-1133">Transmembrane helix</keyword>
<dbReference type="RefSeq" id="WP_130102131.1">
    <property type="nucleotide sequence ID" value="NZ_SDWW01000015.1"/>
</dbReference>
<reference evidence="3 4" key="1">
    <citation type="submission" date="2019-01" db="EMBL/GenBank/DDBJ databases">
        <title>Novel species of Cellulomonas.</title>
        <authorList>
            <person name="Liu Q."/>
            <person name="Xin Y.-H."/>
        </authorList>
    </citation>
    <scope>NUCLEOTIDE SEQUENCE [LARGE SCALE GENOMIC DNA]</scope>
    <source>
        <strain evidence="3 4">HLT2-17</strain>
    </source>
</reference>
<dbReference type="AlphaFoldDB" id="A0A4Q5N0F5"/>
<keyword evidence="4" id="KW-1185">Reference proteome</keyword>
<evidence type="ECO:0000313" key="3">
    <source>
        <dbReference type="EMBL" id="RYV51496.1"/>
    </source>
</evidence>
<dbReference type="Proteomes" id="UP000293764">
    <property type="component" value="Unassembled WGS sequence"/>
</dbReference>
<feature type="compositionally biased region" description="Low complexity" evidence="1">
    <location>
        <begin position="64"/>
        <end position="76"/>
    </location>
</feature>
<dbReference type="EMBL" id="SDWW01000015">
    <property type="protein sequence ID" value="RYV51496.1"/>
    <property type="molecule type" value="Genomic_DNA"/>
</dbReference>
<feature type="transmembrane region" description="Helical" evidence="2">
    <location>
        <begin position="97"/>
        <end position="118"/>
    </location>
</feature>
<feature type="compositionally biased region" description="Basic and acidic residues" evidence="1">
    <location>
        <begin position="152"/>
        <end position="171"/>
    </location>
</feature>
<keyword evidence="2" id="KW-0812">Transmembrane</keyword>
<proteinExistence type="predicted"/>